<feature type="region of interest" description="Disordered" evidence="1">
    <location>
        <begin position="535"/>
        <end position="566"/>
    </location>
</feature>
<dbReference type="GO" id="GO:0005829">
    <property type="term" value="C:cytosol"/>
    <property type="evidence" value="ECO:0007669"/>
    <property type="project" value="TreeGrafter"/>
</dbReference>
<dbReference type="InterPro" id="IPR033979">
    <property type="entry name" value="MINDY_domain"/>
</dbReference>
<dbReference type="OrthoDB" id="10261212at2759"/>
<keyword evidence="4" id="KW-1185">Reference proteome</keyword>
<dbReference type="GO" id="GO:0004843">
    <property type="term" value="F:cysteine-type deubiquitinase activity"/>
    <property type="evidence" value="ECO:0007669"/>
    <property type="project" value="InterPro"/>
</dbReference>
<dbReference type="GO" id="GO:1990380">
    <property type="term" value="F:K48-linked deubiquitinase activity"/>
    <property type="evidence" value="ECO:0007669"/>
    <property type="project" value="InterPro"/>
</dbReference>
<evidence type="ECO:0000313" key="4">
    <source>
        <dbReference type="Proteomes" id="UP000326396"/>
    </source>
</evidence>
<dbReference type="GO" id="GO:0071944">
    <property type="term" value="C:cell periphery"/>
    <property type="evidence" value="ECO:0007669"/>
    <property type="project" value="TreeGrafter"/>
</dbReference>
<dbReference type="PANTHER" id="PTHR18063:SF6">
    <property type="entry name" value="UBIQUITIN CARBOXYL-TERMINAL HYDROLASE"/>
    <property type="match status" value="1"/>
</dbReference>
<feature type="domain" description="MINDY deubiquitinase" evidence="2">
    <location>
        <begin position="22"/>
        <end position="480"/>
    </location>
</feature>
<dbReference type="PANTHER" id="PTHR18063">
    <property type="entry name" value="NF-E2 INDUCIBLE PROTEIN"/>
    <property type="match status" value="1"/>
</dbReference>
<feature type="region of interest" description="Disordered" evidence="1">
    <location>
        <begin position="578"/>
        <end position="604"/>
    </location>
</feature>
<dbReference type="GO" id="GO:0071108">
    <property type="term" value="P:protein K48-linked deubiquitination"/>
    <property type="evidence" value="ECO:0007669"/>
    <property type="project" value="TreeGrafter"/>
</dbReference>
<dbReference type="EMBL" id="SZYD01000014">
    <property type="protein sequence ID" value="KAD4178506.1"/>
    <property type="molecule type" value="Genomic_DNA"/>
</dbReference>
<evidence type="ECO:0000259" key="2">
    <source>
        <dbReference type="Pfam" id="PF04424"/>
    </source>
</evidence>
<gene>
    <name evidence="3" type="ORF">E3N88_27097</name>
</gene>
<dbReference type="Pfam" id="PF04424">
    <property type="entry name" value="MINDY_DUB"/>
    <property type="match status" value="1"/>
</dbReference>
<sequence length="927" mass="103665">MASSSEEQISREETPAVQEMMHKTKIVQFFGRTTPIVLQNDNGPCPLLAICNVLLLRNNLSLSSDAGEVSQEKLLSLVAERLIDSNSNVNNKEAGYVENQQQNISDAIDLLPRLTTGIDVNIRFTRIDDFEFTRECAIFDLLDIPLYHGWIVDPQDSDTSNAIGSKSYNTLMGELVALETENIKSVFKKNSEEDCVEHAEKGDLEEENELLRDLKLRETVNLTSPNDINADDTVQGTLPANSNIDNSSVTNNCNDDLITFEADMESHDGQMTPSKSDKHESKDGIEKTSIEVMEKIESSLCGSDSSSPVGQPTLNGDAKEVEKIKIGETALNESCSSASNGALDSSKDMTQTIVESSSLVSTANGTEEVVAMSEVDNKVTGFDDTRHVNGPTARQGEHIRNFLKNNASQLTIYGLFSLQDGLKERELCVFFRNNHFNTMFKFEGELYILATDQGYLNQPDLVWEKLNEVNGDTVFMNSNFKKFNAENHDTRSWDEQNARASTADYLARIDNTTQGNSNLSSDLQLAIALQQQEFEQPPPRALPKSPTTSRSGLVVGPKPELEEPDLRVVKEPDKFIREEEKRRQEQDGHIDQYEPSCSTNEEGDLWPGMAKTSRLYQYGPSWPYQPSFGLTGRLDQYGSSWPYQPSFGLVWSRRAVLTSTGRLDQYGPSWPYQPSFGLVLLETGTLAEMDADMPHQEDVAMPPQQGLPLDPESLALSQHAWLQFEEQSATLMRCHRILRMSVPTPRCIDWGLLADAGEAVRARAILGEDTPWTRLYRAHQAAVREEDDAELLPDIEFSLCGQHFEMSIERFAVYLDIYYEPETVRDDFAQGLTQGEEGVMRAWWSQISYTPFTGPRAENGVGPRRYVGSTDGPKGYLGLLKATEVCRMRARPNGCMADCELSKEDGGSEYSWPNVVSGWRMVVLIRP</sequence>
<dbReference type="InterPro" id="IPR007518">
    <property type="entry name" value="MINDY"/>
</dbReference>
<accession>A0A5N6MWL0</accession>
<dbReference type="GO" id="GO:0016807">
    <property type="term" value="F:cysteine-type carboxypeptidase activity"/>
    <property type="evidence" value="ECO:0007669"/>
    <property type="project" value="TreeGrafter"/>
</dbReference>
<reference evidence="3 4" key="1">
    <citation type="submission" date="2019-05" db="EMBL/GenBank/DDBJ databases">
        <title>Mikania micrantha, genome provides insights into the molecular mechanism of rapid growth.</title>
        <authorList>
            <person name="Liu B."/>
        </authorList>
    </citation>
    <scope>NUCLEOTIDE SEQUENCE [LARGE SCALE GENOMIC DNA]</scope>
    <source>
        <strain evidence="3">NLD-2019</strain>
        <tissue evidence="3">Leaf</tissue>
    </source>
</reference>
<name>A0A5N6MWL0_9ASTR</name>
<dbReference type="Proteomes" id="UP000326396">
    <property type="component" value="Linkage Group LG4"/>
</dbReference>
<dbReference type="AlphaFoldDB" id="A0A5N6MWL0"/>
<evidence type="ECO:0000313" key="3">
    <source>
        <dbReference type="EMBL" id="KAD4178506.1"/>
    </source>
</evidence>
<proteinExistence type="predicted"/>
<protein>
    <recommendedName>
        <fullName evidence="2">MINDY deubiquitinase domain-containing protein</fullName>
    </recommendedName>
</protein>
<feature type="compositionally biased region" description="Basic and acidic residues" evidence="1">
    <location>
        <begin position="578"/>
        <end position="592"/>
    </location>
</feature>
<organism evidence="3 4">
    <name type="scientific">Mikania micrantha</name>
    <name type="common">bitter vine</name>
    <dbReference type="NCBI Taxonomy" id="192012"/>
    <lineage>
        <taxon>Eukaryota</taxon>
        <taxon>Viridiplantae</taxon>
        <taxon>Streptophyta</taxon>
        <taxon>Embryophyta</taxon>
        <taxon>Tracheophyta</taxon>
        <taxon>Spermatophyta</taxon>
        <taxon>Magnoliopsida</taxon>
        <taxon>eudicotyledons</taxon>
        <taxon>Gunneridae</taxon>
        <taxon>Pentapetalae</taxon>
        <taxon>asterids</taxon>
        <taxon>campanulids</taxon>
        <taxon>Asterales</taxon>
        <taxon>Asteraceae</taxon>
        <taxon>Asteroideae</taxon>
        <taxon>Heliantheae alliance</taxon>
        <taxon>Eupatorieae</taxon>
        <taxon>Mikania</taxon>
    </lineage>
</organism>
<comment type="caution">
    <text evidence="3">The sequence shown here is derived from an EMBL/GenBank/DDBJ whole genome shotgun (WGS) entry which is preliminary data.</text>
</comment>
<evidence type="ECO:0000256" key="1">
    <source>
        <dbReference type="SAM" id="MobiDB-lite"/>
    </source>
</evidence>